<dbReference type="Pfam" id="PF19127">
    <property type="entry name" value="Choline_bind_3"/>
    <property type="match status" value="1"/>
</dbReference>
<feature type="repeat" description="Cell wall-binding" evidence="2">
    <location>
        <begin position="405"/>
        <end position="425"/>
    </location>
</feature>
<reference evidence="4 5" key="1">
    <citation type="submission" date="2015-09" db="EMBL/GenBank/DDBJ databases">
        <authorList>
            <consortium name="Pathogen Informatics"/>
        </authorList>
    </citation>
    <scope>NUCLEOTIDE SEQUENCE [LARGE SCALE GENOMIC DNA]</scope>
    <source>
        <strain evidence="4 5">2789STDY5608850</strain>
    </source>
</reference>
<dbReference type="PROSITE" id="PS51170">
    <property type="entry name" value="CW"/>
    <property type="match status" value="4"/>
</dbReference>
<keyword evidence="4" id="KW-0378">Hydrolase</keyword>
<dbReference type="EMBL" id="CYZE01000004">
    <property type="protein sequence ID" value="CUO19697.1"/>
    <property type="molecule type" value="Genomic_DNA"/>
</dbReference>
<gene>
    <name evidence="4" type="primary">lytA_10</name>
    <name evidence="4" type="ORF">ERS852407_02127</name>
</gene>
<keyword evidence="1" id="KW-0677">Repeat</keyword>
<dbReference type="AlphaFoldDB" id="A0A174D373"/>
<feature type="compositionally biased region" description="Gly residues" evidence="3">
    <location>
        <begin position="339"/>
        <end position="353"/>
    </location>
</feature>
<evidence type="ECO:0000313" key="4">
    <source>
        <dbReference type="EMBL" id="CUO19697.1"/>
    </source>
</evidence>
<proteinExistence type="predicted"/>
<feature type="repeat" description="Cell wall-binding" evidence="2">
    <location>
        <begin position="426"/>
        <end position="445"/>
    </location>
</feature>
<dbReference type="Proteomes" id="UP000095651">
    <property type="component" value="Unassembled WGS sequence"/>
</dbReference>
<evidence type="ECO:0000313" key="5">
    <source>
        <dbReference type="Proteomes" id="UP000095651"/>
    </source>
</evidence>
<dbReference type="GO" id="GO:0008745">
    <property type="term" value="F:N-acetylmuramoyl-L-alanine amidase activity"/>
    <property type="evidence" value="ECO:0007669"/>
    <property type="project" value="UniProtKB-EC"/>
</dbReference>
<evidence type="ECO:0000256" key="3">
    <source>
        <dbReference type="SAM" id="MobiDB-lite"/>
    </source>
</evidence>
<feature type="compositionally biased region" description="Low complexity" evidence="3">
    <location>
        <begin position="354"/>
        <end position="365"/>
    </location>
</feature>
<evidence type="ECO:0000256" key="2">
    <source>
        <dbReference type="PROSITE-ProRule" id="PRU00591"/>
    </source>
</evidence>
<dbReference type="SUPFAM" id="SSF69360">
    <property type="entry name" value="Cell wall binding repeat"/>
    <property type="match status" value="1"/>
</dbReference>
<accession>A0A174D373</accession>
<feature type="region of interest" description="Disordered" evidence="3">
    <location>
        <begin position="338"/>
        <end position="373"/>
    </location>
</feature>
<dbReference type="EC" id="3.5.1.28" evidence="4"/>
<organism evidence="4 5">
    <name type="scientific">Hungatella hathewayi</name>
    <dbReference type="NCBI Taxonomy" id="154046"/>
    <lineage>
        <taxon>Bacteria</taxon>
        <taxon>Bacillati</taxon>
        <taxon>Bacillota</taxon>
        <taxon>Clostridia</taxon>
        <taxon>Lachnospirales</taxon>
        <taxon>Lachnospiraceae</taxon>
        <taxon>Hungatella</taxon>
    </lineage>
</organism>
<dbReference type="InterPro" id="IPR018337">
    <property type="entry name" value="Cell_wall/Cho-bd_repeat"/>
</dbReference>
<protein>
    <submittedName>
        <fullName evidence="4">Cell wall binding repeat-containing protein</fullName>
        <ecNumber evidence="4">3.5.1.28</ecNumber>
    </submittedName>
</protein>
<sequence length="506" mass="56465">MKKVYYQLTLILAILVMTGVFNIFPAKGETLLTSIKYNDVPTMASDSNASKQRDIDKSENTLINISPANIVFDIHHELNNTYNLPQPINVVIGLDNLTGPKTNIHFEISDNMTEKLSITPVYFDTIEPGKQVNIQVAFIDKNLDALNQPPLDSGYIKILSGNEILGQIHVTYCIDGFYDEHYTNNIDRYSGTKIRIGGSFYKNIGNINLRNSVPPVMAITFNPYILDTSNVPNDMGVEINNDSLGRILLNEVGNFEFSDHTFEQNIVDGNKKVTFFIQMKQSVFDDIKEKAKQNPSTYNGNYLLSDLVFEFKDGCRMGGRISPLPLVYKITPESYNNGGNSGGGGSSSGGGNSSGSSNSSNTNSGPGIDNTFTSNEYNTIGSDDIGWRQSDNGMWQYLGPDGGLKTGWLWDPTGIWYYIDSTGNMVTGWAQINNIWYLLRPDGSMVTGWAFTADKWYYFNQDGSMRTGWFQDADNKWYYFQNDGSMAMETTTPDGFQVNGEGVWIR</sequence>
<evidence type="ECO:0000256" key="1">
    <source>
        <dbReference type="ARBA" id="ARBA00022737"/>
    </source>
</evidence>
<name>A0A174D373_9FIRM</name>
<dbReference type="Gene3D" id="2.10.270.10">
    <property type="entry name" value="Cholin Binding"/>
    <property type="match status" value="1"/>
</dbReference>
<feature type="repeat" description="Cell wall-binding" evidence="2">
    <location>
        <begin position="466"/>
        <end position="486"/>
    </location>
</feature>
<dbReference type="RefSeq" id="WP_055654832.1">
    <property type="nucleotide sequence ID" value="NZ_CABIXC010000004.1"/>
</dbReference>
<dbReference type="Pfam" id="PF01473">
    <property type="entry name" value="Choline_bind_1"/>
    <property type="match status" value="2"/>
</dbReference>
<feature type="repeat" description="Cell wall-binding" evidence="2">
    <location>
        <begin position="446"/>
        <end position="465"/>
    </location>
</feature>